<dbReference type="PROSITE" id="PS51420">
    <property type="entry name" value="RHO"/>
    <property type="match status" value="1"/>
</dbReference>
<dbReference type="PROSITE" id="PS51419">
    <property type="entry name" value="RAB"/>
    <property type="match status" value="1"/>
</dbReference>
<dbReference type="FunFam" id="3.40.50.300:FF:001072">
    <property type="entry name" value="Rab family GTPase"/>
    <property type="match status" value="1"/>
</dbReference>
<dbReference type="GO" id="GO:0003924">
    <property type="term" value="F:GTPase activity"/>
    <property type="evidence" value="ECO:0007669"/>
    <property type="project" value="InterPro"/>
</dbReference>
<comment type="similarity">
    <text evidence="1">Belongs to the small GTPase superfamily. Rab family.</text>
</comment>
<dbReference type="SMART" id="SM00175">
    <property type="entry name" value="RAB"/>
    <property type="match status" value="1"/>
</dbReference>
<proteinExistence type="inferred from homology"/>
<organism evidence="4 5">
    <name type="scientific">Schistosoma mattheei</name>
    <dbReference type="NCBI Taxonomy" id="31246"/>
    <lineage>
        <taxon>Eukaryota</taxon>
        <taxon>Metazoa</taxon>
        <taxon>Spiralia</taxon>
        <taxon>Lophotrochozoa</taxon>
        <taxon>Platyhelminthes</taxon>
        <taxon>Trematoda</taxon>
        <taxon>Digenea</taxon>
        <taxon>Strigeidida</taxon>
        <taxon>Schistosomatoidea</taxon>
        <taxon>Schistosomatidae</taxon>
        <taxon>Schistosoma</taxon>
    </lineage>
</organism>
<evidence type="ECO:0000256" key="1">
    <source>
        <dbReference type="ARBA" id="ARBA00006270"/>
    </source>
</evidence>
<evidence type="ECO:0000256" key="2">
    <source>
        <dbReference type="ARBA" id="ARBA00022741"/>
    </source>
</evidence>
<accession>A0AA85BMW5</accession>
<dbReference type="Gene3D" id="3.40.50.300">
    <property type="entry name" value="P-loop containing nucleotide triphosphate hydrolases"/>
    <property type="match status" value="1"/>
</dbReference>
<dbReference type="SMART" id="SM00176">
    <property type="entry name" value="RAN"/>
    <property type="match status" value="1"/>
</dbReference>
<keyword evidence="2" id="KW-0547">Nucleotide-binding</keyword>
<dbReference type="Pfam" id="PF00071">
    <property type="entry name" value="Ras"/>
    <property type="match status" value="1"/>
</dbReference>
<keyword evidence="3" id="KW-0342">GTP-binding</keyword>
<dbReference type="GO" id="GO:0005525">
    <property type="term" value="F:GTP binding"/>
    <property type="evidence" value="ECO:0007669"/>
    <property type="project" value="UniProtKB-KW"/>
</dbReference>
<sequence>MERYDYLLKFLIIGNAATGKTCLMRWFLEGKFKQDSLHTIGVEFGTKVLKVDSKSVKLQIWDTAGQERFQCITRSYYRGAACALVVYDITDRDSFNAINSWISSVRDLALPNLTVILIGNKVDLEANLREVTELEGKQCAIDNGAYTFLETSAKNGSNVLDAFTAAVRSVLEQIQNGSNPNQMSYPVGIGPAHLTFPGSNESCLFIFASQLSFTFTHKDFSGCMVFSTYESLCL</sequence>
<dbReference type="NCBIfam" id="TIGR00231">
    <property type="entry name" value="small_GTP"/>
    <property type="match status" value="1"/>
</dbReference>
<evidence type="ECO:0000313" key="4">
    <source>
        <dbReference type="Proteomes" id="UP000050791"/>
    </source>
</evidence>
<name>A0AA85BMW5_9TREM</name>
<dbReference type="WBParaSite" id="SMTH1_64940.1">
    <property type="protein sequence ID" value="SMTH1_64940.1"/>
    <property type="gene ID" value="SMTH1_64940"/>
</dbReference>
<dbReference type="SUPFAM" id="SSF52540">
    <property type="entry name" value="P-loop containing nucleoside triphosphate hydrolases"/>
    <property type="match status" value="1"/>
</dbReference>
<dbReference type="PANTHER" id="PTHR47979">
    <property type="entry name" value="DRAB11-RELATED"/>
    <property type="match status" value="1"/>
</dbReference>
<dbReference type="InterPro" id="IPR027417">
    <property type="entry name" value="P-loop_NTPase"/>
</dbReference>
<dbReference type="PRINTS" id="PR00449">
    <property type="entry name" value="RASTRNSFRMNG"/>
</dbReference>
<dbReference type="InterPro" id="IPR005225">
    <property type="entry name" value="Small_GTP-bd"/>
</dbReference>
<evidence type="ECO:0000313" key="5">
    <source>
        <dbReference type="WBParaSite" id="SMTH1_64940.1"/>
    </source>
</evidence>
<reference evidence="5" key="1">
    <citation type="submission" date="2023-11" db="UniProtKB">
        <authorList>
            <consortium name="WormBaseParasite"/>
        </authorList>
    </citation>
    <scope>IDENTIFICATION</scope>
</reference>
<dbReference type="SMART" id="SM00174">
    <property type="entry name" value="RHO"/>
    <property type="match status" value="1"/>
</dbReference>
<dbReference type="PROSITE" id="PS51421">
    <property type="entry name" value="RAS"/>
    <property type="match status" value="1"/>
</dbReference>
<dbReference type="Proteomes" id="UP000050791">
    <property type="component" value="Unassembled WGS sequence"/>
</dbReference>
<dbReference type="InterPro" id="IPR050209">
    <property type="entry name" value="Rab_GTPases_membrane_traffic"/>
</dbReference>
<evidence type="ECO:0008006" key="6">
    <source>
        <dbReference type="Google" id="ProtNLM"/>
    </source>
</evidence>
<dbReference type="SMART" id="SM00173">
    <property type="entry name" value="RAS"/>
    <property type="match status" value="1"/>
</dbReference>
<dbReference type="InterPro" id="IPR001806">
    <property type="entry name" value="Small_GTPase"/>
</dbReference>
<dbReference type="AlphaFoldDB" id="A0AA85BMW5"/>
<protein>
    <recommendedName>
        <fullName evidence="6">Ras-related protein Rab-4B</fullName>
    </recommendedName>
</protein>
<evidence type="ECO:0000256" key="3">
    <source>
        <dbReference type="ARBA" id="ARBA00023134"/>
    </source>
</evidence>